<feature type="binding site" evidence="5">
    <location>
        <begin position="25"/>
        <end position="30"/>
    </location>
    <ligand>
        <name>ATP</name>
        <dbReference type="ChEBI" id="CHEBI:30616"/>
    </ligand>
</feature>
<dbReference type="Pfam" id="PF01121">
    <property type="entry name" value="CoaE"/>
    <property type="match status" value="1"/>
</dbReference>
<sequence>MSGGSQTPRKTPRLPFVLGLTGSIGMGKSATAAMFTARGVPVHDSDAAVHALYGPGGAAAGAIGAAFPGTLTAEGGVDRPALREAVLGDPDKLRRLEQIVHPLVGAQARAFLDRHAAERLVVLDIPLLFETGGQARCDAVLVVTAPPEVQRARVLARPGMTEGALDAILAKQMPDAEKRQRADHVIDTSRGFAAAEAEVEALIARLGGADPASNR</sequence>
<dbReference type="CDD" id="cd02022">
    <property type="entry name" value="DPCK"/>
    <property type="match status" value="1"/>
</dbReference>
<dbReference type="EC" id="2.7.1.24" evidence="5 6"/>
<dbReference type="SUPFAM" id="SSF52540">
    <property type="entry name" value="P-loop containing nucleoside triphosphate hydrolases"/>
    <property type="match status" value="1"/>
</dbReference>
<keyword evidence="3 5" id="KW-0067">ATP-binding</keyword>
<evidence type="ECO:0000313" key="8">
    <source>
        <dbReference type="Proteomes" id="UP001055093"/>
    </source>
</evidence>
<comment type="caution">
    <text evidence="7">The sequence shown here is derived from an EMBL/GenBank/DDBJ whole genome shotgun (WGS) entry which is preliminary data.</text>
</comment>
<keyword evidence="8" id="KW-1185">Reference proteome</keyword>
<dbReference type="NCBIfam" id="TIGR00152">
    <property type="entry name" value="dephospho-CoA kinase"/>
    <property type="match status" value="1"/>
</dbReference>
<dbReference type="PANTHER" id="PTHR10695:SF46">
    <property type="entry name" value="BIFUNCTIONAL COENZYME A SYNTHASE-RELATED"/>
    <property type="match status" value="1"/>
</dbReference>
<keyword evidence="4 5" id="KW-0173">Coenzyme A biosynthesis</keyword>
<gene>
    <name evidence="5 7" type="primary">coaE</name>
    <name evidence="7" type="ORF">BGCPKDLD_0510</name>
</gene>
<reference evidence="7" key="1">
    <citation type="journal article" date="2021" name="Front. Microbiol.">
        <title>Comprehensive Comparative Genomics and Phenotyping of Methylobacterium Species.</title>
        <authorList>
            <person name="Alessa O."/>
            <person name="Ogura Y."/>
            <person name="Fujitani Y."/>
            <person name="Takami H."/>
            <person name="Hayashi T."/>
            <person name="Sahin N."/>
            <person name="Tani A."/>
        </authorList>
    </citation>
    <scope>NUCLEOTIDE SEQUENCE</scope>
    <source>
        <strain evidence="7">DSM 14458</strain>
    </source>
</reference>
<evidence type="ECO:0000256" key="4">
    <source>
        <dbReference type="ARBA" id="ARBA00022993"/>
    </source>
</evidence>
<evidence type="ECO:0000313" key="7">
    <source>
        <dbReference type="EMBL" id="GJE73943.1"/>
    </source>
</evidence>
<accession>A0ABQ4URC1</accession>
<reference evidence="7" key="2">
    <citation type="submission" date="2021-08" db="EMBL/GenBank/DDBJ databases">
        <authorList>
            <person name="Tani A."/>
            <person name="Ola A."/>
            <person name="Ogura Y."/>
            <person name="Katsura K."/>
            <person name="Hayashi T."/>
        </authorList>
    </citation>
    <scope>NUCLEOTIDE SEQUENCE</scope>
    <source>
        <strain evidence="7">DSM 14458</strain>
    </source>
</reference>
<evidence type="ECO:0000256" key="2">
    <source>
        <dbReference type="ARBA" id="ARBA00022741"/>
    </source>
</evidence>
<evidence type="ECO:0000256" key="3">
    <source>
        <dbReference type="ARBA" id="ARBA00022840"/>
    </source>
</evidence>
<comment type="subcellular location">
    <subcellularLocation>
        <location evidence="5">Cytoplasm</location>
    </subcellularLocation>
</comment>
<dbReference type="Proteomes" id="UP001055093">
    <property type="component" value="Unassembled WGS sequence"/>
</dbReference>
<keyword evidence="5" id="KW-0808">Transferase</keyword>
<organism evidence="7 8">
    <name type="scientific">Methylorubrum suomiense</name>
    <dbReference type="NCBI Taxonomy" id="144191"/>
    <lineage>
        <taxon>Bacteria</taxon>
        <taxon>Pseudomonadati</taxon>
        <taxon>Pseudomonadota</taxon>
        <taxon>Alphaproteobacteria</taxon>
        <taxon>Hyphomicrobiales</taxon>
        <taxon>Methylobacteriaceae</taxon>
        <taxon>Methylorubrum</taxon>
    </lineage>
</organism>
<dbReference type="RefSeq" id="WP_137828958.1">
    <property type="nucleotide sequence ID" value="NZ_BPRE01000001.1"/>
</dbReference>
<keyword evidence="5 7" id="KW-0418">Kinase</keyword>
<dbReference type="InterPro" id="IPR001977">
    <property type="entry name" value="Depp_CoAkinase"/>
</dbReference>
<dbReference type="InterPro" id="IPR027417">
    <property type="entry name" value="P-loop_NTPase"/>
</dbReference>
<dbReference type="EMBL" id="BPRE01000001">
    <property type="protein sequence ID" value="GJE73943.1"/>
    <property type="molecule type" value="Genomic_DNA"/>
</dbReference>
<dbReference type="HAMAP" id="MF_00376">
    <property type="entry name" value="Dephospho_CoA_kinase"/>
    <property type="match status" value="1"/>
</dbReference>
<evidence type="ECO:0000256" key="6">
    <source>
        <dbReference type="NCBIfam" id="TIGR00152"/>
    </source>
</evidence>
<keyword evidence="2 5" id="KW-0547">Nucleotide-binding</keyword>
<comment type="catalytic activity">
    <reaction evidence="5">
        <text>3'-dephospho-CoA + ATP = ADP + CoA + H(+)</text>
        <dbReference type="Rhea" id="RHEA:18245"/>
        <dbReference type="ChEBI" id="CHEBI:15378"/>
        <dbReference type="ChEBI" id="CHEBI:30616"/>
        <dbReference type="ChEBI" id="CHEBI:57287"/>
        <dbReference type="ChEBI" id="CHEBI:57328"/>
        <dbReference type="ChEBI" id="CHEBI:456216"/>
        <dbReference type="EC" id="2.7.1.24"/>
    </reaction>
</comment>
<comment type="similarity">
    <text evidence="1 5">Belongs to the CoaE family.</text>
</comment>
<evidence type="ECO:0000256" key="1">
    <source>
        <dbReference type="ARBA" id="ARBA00009018"/>
    </source>
</evidence>
<comment type="function">
    <text evidence="5">Catalyzes the phosphorylation of the 3'-hydroxyl group of dephosphocoenzyme A to form coenzyme A.</text>
</comment>
<dbReference type="Gene3D" id="3.40.50.300">
    <property type="entry name" value="P-loop containing nucleotide triphosphate hydrolases"/>
    <property type="match status" value="1"/>
</dbReference>
<dbReference type="GO" id="GO:0016301">
    <property type="term" value="F:kinase activity"/>
    <property type="evidence" value="ECO:0007669"/>
    <property type="project" value="UniProtKB-KW"/>
</dbReference>
<evidence type="ECO:0000256" key="5">
    <source>
        <dbReference type="HAMAP-Rule" id="MF_00376"/>
    </source>
</evidence>
<keyword evidence="5" id="KW-0963">Cytoplasm</keyword>
<comment type="pathway">
    <text evidence="5">Cofactor biosynthesis; coenzyme A biosynthesis; CoA from (R)-pantothenate: step 5/5.</text>
</comment>
<dbReference type="PROSITE" id="PS51219">
    <property type="entry name" value="DPCK"/>
    <property type="match status" value="1"/>
</dbReference>
<protein>
    <recommendedName>
        <fullName evidence="5 6">Dephospho-CoA kinase</fullName>
        <ecNumber evidence="5 6">2.7.1.24</ecNumber>
    </recommendedName>
    <alternativeName>
        <fullName evidence="5">Dephosphocoenzyme A kinase</fullName>
    </alternativeName>
</protein>
<proteinExistence type="inferred from homology"/>
<dbReference type="PANTHER" id="PTHR10695">
    <property type="entry name" value="DEPHOSPHO-COA KINASE-RELATED"/>
    <property type="match status" value="1"/>
</dbReference>
<name>A0ABQ4URC1_9HYPH</name>